<dbReference type="AlphaFoldDB" id="A0A448YVP5"/>
<dbReference type="PROSITE" id="PS50076">
    <property type="entry name" value="DNAJ_2"/>
    <property type="match status" value="1"/>
</dbReference>
<evidence type="ECO:0000313" key="4">
    <source>
        <dbReference type="Proteomes" id="UP000291116"/>
    </source>
</evidence>
<feature type="domain" description="J" evidence="2">
    <location>
        <begin position="7"/>
        <end position="74"/>
    </location>
</feature>
<dbReference type="Pfam" id="PF00226">
    <property type="entry name" value="DnaJ"/>
    <property type="match status" value="1"/>
</dbReference>
<name>A0A448YVP5_9STRA</name>
<dbReference type="PRINTS" id="PR00625">
    <property type="entry name" value="JDOMAIN"/>
</dbReference>
<evidence type="ECO:0000256" key="1">
    <source>
        <dbReference type="SAM" id="MobiDB-lite"/>
    </source>
</evidence>
<reference evidence="3 4" key="1">
    <citation type="submission" date="2019-01" db="EMBL/GenBank/DDBJ databases">
        <authorList>
            <person name="Ferrante I. M."/>
        </authorList>
    </citation>
    <scope>NUCLEOTIDE SEQUENCE [LARGE SCALE GENOMIC DNA]</scope>
    <source>
        <strain evidence="3 4">B856</strain>
    </source>
</reference>
<dbReference type="InterPro" id="IPR001623">
    <property type="entry name" value="DnaJ_domain"/>
</dbReference>
<dbReference type="OrthoDB" id="39231at2759"/>
<feature type="compositionally biased region" description="Basic and acidic residues" evidence="1">
    <location>
        <begin position="158"/>
        <end position="173"/>
    </location>
</feature>
<dbReference type="SMART" id="SM00271">
    <property type="entry name" value="DnaJ"/>
    <property type="match status" value="1"/>
</dbReference>
<dbReference type="SUPFAM" id="SSF46565">
    <property type="entry name" value="Chaperone J-domain"/>
    <property type="match status" value="1"/>
</dbReference>
<feature type="region of interest" description="Disordered" evidence="1">
    <location>
        <begin position="153"/>
        <end position="194"/>
    </location>
</feature>
<dbReference type="Gene3D" id="1.10.287.110">
    <property type="entry name" value="DnaJ domain"/>
    <property type="match status" value="1"/>
</dbReference>
<sequence length="194" mass="22624">MKGVGRNPFRILGVSPSASLETIKKAFTKLALQHHPDTANTRSYKEFIIVRNAYETIRDSINTGDSREGMSNVRRENNWNSQTQEKFSEEEFLEHLYRQTGTKISSAQRRELIKLDLSRMPGATYHGPGWDFARRVAIEQDLFMKRGYESQFSQGGSWEKRSGSKFSSEHKTDSNQSHKKTDTRHDNLRRRRRR</sequence>
<proteinExistence type="predicted"/>
<dbReference type="EMBL" id="CAACVS010000013">
    <property type="protein sequence ID" value="VEU33877.1"/>
    <property type="molecule type" value="Genomic_DNA"/>
</dbReference>
<keyword evidence="4" id="KW-1185">Reference proteome</keyword>
<dbReference type="Proteomes" id="UP000291116">
    <property type="component" value="Unassembled WGS sequence"/>
</dbReference>
<dbReference type="InterPro" id="IPR036869">
    <property type="entry name" value="J_dom_sf"/>
</dbReference>
<dbReference type="InterPro" id="IPR050817">
    <property type="entry name" value="DjlA_DnaK_co-chaperone"/>
</dbReference>
<dbReference type="CDD" id="cd06257">
    <property type="entry name" value="DnaJ"/>
    <property type="match status" value="1"/>
</dbReference>
<dbReference type="PANTHER" id="PTHR24074">
    <property type="entry name" value="CO-CHAPERONE PROTEIN DJLA"/>
    <property type="match status" value="1"/>
</dbReference>
<evidence type="ECO:0000313" key="3">
    <source>
        <dbReference type="EMBL" id="VEU33877.1"/>
    </source>
</evidence>
<gene>
    <name evidence="3" type="ORF">PSNMU_V1.4_AUG-EV-PASAV3_0005690</name>
</gene>
<organism evidence="3 4">
    <name type="scientific">Pseudo-nitzschia multistriata</name>
    <dbReference type="NCBI Taxonomy" id="183589"/>
    <lineage>
        <taxon>Eukaryota</taxon>
        <taxon>Sar</taxon>
        <taxon>Stramenopiles</taxon>
        <taxon>Ochrophyta</taxon>
        <taxon>Bacillariophyta</taxon>
        <taxon>Bacillariophyceae</taxon>
        <taxon>Bacillariophycidae</taxon>
        <taxon>Bacillariales</taxon>
        <taxon>Bacillariaceae</taxon>
        <taxon>Pseudo-nitzschia</taxon>
    </lineage>
</organism>
<evidence type="ECO:0000259" key="2">
    <source>
        <dbReference type="PROSITE" id="PS50076"/>
    </source>
</evidence>
<protein>
    <recommendedName>
        <fullName evidence="2">J domain-containing protein</fullName>
    </recommendedName>
</protein>
<accession>A0A448YVP5</accession>